<accession>A0ABY4ZCC7</accession>
<dbReference type="PRINTS" id="PR00081">
    <property type="entry name" value="GDHRDH"/>
</dbReference>
<sequence>MDMGLTGRRVLVTGGSSGIGAAVARAYADEGARVALTYRGGDEAAERLARELGADRDAAMAVRYSLGEPDTVESAVATVTERWGGVDVLVANAVRWAPRRAPGTRFEEVASGDWRGFLDDNLAPTLRTVQLVVAGMRARSWGRIVLISSHVALDGHRGQEFYGAAKSALHGFARSLAWDVGPDGVLVNVVCPGLTTTERVLTGLPDEIRERELGSTPTGRLSSPEDIAGAVLFLGSAANANTTGQTLTVSGGR</sequence>
<comment type="similarity">
    <text evidence="1">Belongs to the short-chain dehydrogenases/reductases (SDR) family.</text>
</comment>
<dbReference type="RefSeq" id="WP_252552403.1">
    <property type="nucleotide sequence ID" value="NZ_CP099468.1"/>
</dbReference>
<gene>
    <name evidence="2" type="ORF">NFX46_25015</name>
</gene>
<dbReference type="PANTHER" id="PTHR42879">
    <property type="entry name" value="3-OXOACYL-(ACYL-CARRIER-PROTEIN) REDUCTASE"/>
    <property type="match status" value="1"/>
</dbReference>
<dbReference type="InterPro" id="IPR020904">
    <property type="entry name" value="Sc_DH/Rdtase_CS"/>
</dbReference>
<evidence type="ECO:0000256" key="1">
    <source>
        <dbReference type="ARBA" id="ARBA00006484"/>
    </source>
</evidence>
<dbReference type="InterPro" id="IPR036291">
    <property type="entry name" value="NAD(P)-bd_dom_sf"/>
</dbReference>
<dbReference type="InterPro" id="IPR002347">
    <property type="entry name" value="SDR_fam"/>
</dbReference>
<name>A0ABY4ZCC7_9ACTN</name>
<protein>
    <submittedName>
        <fullName evidence="2">SDR family oxidoreductase</fullName>
    </submittedName>
</protein>
<evidence type="ECO:0000313" key="2">
    <source>
        <dbReference type="EMBL" id="USQ86677.1"/>
    </source>
</evidence>
<dbReference type="PRINTS" id="PR00080">
    <property type="entry name" value="SDRFAMILY"/>
</dbReference>
<dbReference type="InterPro" id="IPR050259">
    <property type="entry name" value="SDR"/>
</dbReference>
<dbReference type="Gene3D" id="3.40.50.720">
    <property type="entry name" value="NAD(P)-binding Rossmann-like Domain"/>
    <property type="match status" value="1"/>
</dbReference>
<reference evidence="2" key="1">
    <citation type="submission" date="2022-06" db="EMBL/GenBank/DDBJ databases">
        <title>Complete genome sequence of soil microorganisms Streptomyces sp. Qhu-M197 isolated from Alpine meadows habitats on the Tibetan Plateau.</title>
        <authorList>
            <person name="Zhang B."/>
            <person name="Xiang X."/>
            <person name="Fan J."/>
        </authorList>
    </citation>
    <scope>NUCLEOTIDE SEQUENCE</scope>
    <source>
        <strain evidence="2">Qhu-M197</strain>
    </source>
</reference>
<dbReference type="SUPFAM" id="SSF51735">
    <property type="entry name" value="NAD(P)-binding Rossmann-fold domains"/>
    <property type="match status" value="1"/>
</dbReference>
<dbReference type="PROSITE" id="PS00061">
    <property type="entry name" value="ADH_SHORT"/>
    <property type="match status" value="1"/>
</dbReference>
<dbReference type="EMBL" id="CP099468">
    <property type="protein sequence ID" value="USQ86677.1"/>
    <property type="molecule type" value="Genomic_DNA"/>
</dbReference>
<keyword evidence="3" id="KW-1185">Reference proteome</keyword>
<dbReference type="PANTHER" id="PTHR42879:SF2">
    <property type="entry name" value="3-OXOACYL-[ACYL-CARRIER-PROTEIN] REDUCTASE FABG"/>
    <property type="match status" value="1"/>
</dbReference>
<dbReference type="Proteomes" id="UP001056374">
    <property type="component" value="Chromosome"/>
</dbReference>
<proteinExistence type="inferred from homology"/>
<dbReference type="Pfam" id="PF13561">
    <property type="entry name" value="adh_short_C2"/>
    <property type="match status" value="1"/>
</dbReference>
<evidence type="ECO:0000313" key="3">
    <source>
        <dbReference type="Proteomes" id="UP001056374"/>
    </source>
</evidence>
<organism evidence="2 3">
    <name type="scientific">Streptomyces phaeoluteigriseus</name>
    <dbReference type="NCBI Taxonomy" id="114686"/>
    <lineage>
        <taxon>Bacteria</taxon>
        <taxon>Bacillati</taxon>
        <taxon>Actinomycetota</taxon>
        <taxon>Actinomycetes</taxon>
        <taxon>Kitasatosporales</taxon>
        <taxon>Streptomycetaceae</taxon>
        <taxon>Streptomyces</taxon>
        <taxon>Streptomyces aurantiacus group</taxon>
    </lineage>
</organism>
<dbReference type="CDD" id="cd05233">
    <property type="entry name" value="SDR_c"/>
    <property type="match status" value="1"/>
</dbReference>